<proteinExistence type="inferred from homology"/>
<keyword evidence="5" id="KW-0934">Plastid</keyword>
<gene>
    <name evidence="16" type="ORF">CBR_g19083</name>
</gene>
<sequence length="592" mass="63553">MDFALVCSPGRRDRDRHFQIATELRPSRITVWCPPSSSKHVGDLASTCKGRRAGDLSPRVTDDTITGGRRHRRLIGEEGRGLFFSASTSEQQQQQQQPSGCHYRGTDEASMSGSQPAYYDASRREQRSGLAPKMGAGGEEGRPSPRCQFCRFGGLASLSMLTGDGCSRVSGDKTKTKTKLSCSSSSDGGGHQGLMGWLARSGLMVNCAARNRDGDGASSHPTQARGGGFFWRAEGRRKEEEEEEEVVVDSLPPSSSRRRHRWQQERGRNGSGLIQFVNTSSSVSSSSSSSSFADQAAKKKKKKQREEQQEGEGVTWRTVLVGAIAGGTAGVSVETLLYPIDTIKTRLQAARSGGGIVFKGLYSGWAGNLIGVIPASALFVGVYEPAKQKLLEVFPPHLSSAAHLTAGALGGAAASLVRVPTEVVKQRMQTGQFASATGAVKGILAKEGFKGLYAGFGSFLLRDLPFDAMQFCMYEQLKLGLKSLARRELRDEEMAVIGAVSGALTGAITTPLDVIKTRLMVQGTSSQYRGVADCIATVWREEGPHAFMKGIGPRVLWIGIGGSIFFGVLEKTKAALDKMHTPLVVIQEPVEA</sequence>
<evidence type="ECO:0000256" key="5">
    <source>
        <dbReference type="ARBA" id="ARBA00022640"/>
    </source>
</evidence>
<dbReference type="Proteomes" id="UP000265515">
    <property type="component" value="Unassembled WGS sequence"/>
</dbReference>
<evidence type="ECO:0000256" key="15">
    <source>
        <dbReference type="SAM" id="MobiDB-lite"/>
    </source>
</evidence>
<feature type="repeat" description="Solcar" evidence="13">
    <location>
        <begin position="317"/>
        <end position="389"/>
    </location>
</feature>
<feature type="region of interest" description="Disordered" evidence="15">
    <location>
        <begin position="168"/>
        <end position="193"/>
    </location>
</feature>
<feature type="repeat" description="Solcar" evidence="13">
    <location>
        <begin position="398"/>
        <end position="480"/>
    </location>
</feature>
<dbReference type="GO" id="GO:0031969">
    <property type="term" value="C:chloroplast membrane"/>
    <property type="evidence" value="ECO:0007669"/>
    <property type="project" value="UniProtKB-SubCell"/>
</dbReference>
<dbReference type="FunFam" id="1.50.40.10:FF:000038">
    <property type="entry name" value="S-adenosylmethionine carrier 1 chloroplastic/mitochondrial"/>
    <property type="match status" value="1"/>
</dbReference>
<evidence type="ECO:0000256" key="6">
    <source>
        <dbReference type="ARBA" id="ARBA00022691"/>
    </source>
</evidence>
<dbReference type="InterPro" id="IPR002067">
    <property type="entry name" value="MCP"/>
</dbReference>
<dbReference type="SUPFAM" id="SSF103506">
    <property type="entry name" value="Mitochondrial carrier"/>
    <property type="match status" value="1"/>
</dbReference>
<feature type="region of interest" description="Disordered" evidence="15">
    <location>
        <begin position="240"/>
        <end position="312"/>
    </location>
</feature>
<evidence type="ECO:0000256" key="11">
    <source>
        <dbReference type="ARBA" id="ARBA00023136"/>
    </source>
</evidence>
<keyword evidence="9" id="KW-0809">Transit peptide</keyword>
<evidence type="ECO:0000256" key="14">
    <source>
        <dbReference type="RuleBase" id="RU000488"/>
    </source>
</evidence>
<comment type="caution">
    <text evidence="16">The sequence shown here is derived from an EMBL/GenBank/DDBJ whole genome shotgun (WGS) entry which is preliminary data.</text>
</comment>
<evidence type="ECO:0000256" key="4">
    <source>
        <dbReference type="ARBA" id="ARBA00022528"/>
    </source>
</evidence>
<dbReference type="EMBL" id="BFEA01000208">
    <property type="protein sequence ID" value="GBG74675.1"/>
    <property type="molecule type" value="Genomic_DNA"/>
</dbReference>
<evidence type="ECO:0000313" key="17">
    <source>
        <dbReference type="Proteomes" id="UP000265515"/>
    </source>
</evidence>
<dbReference type="Gramene" id="GBG74675">
    <property type="protein sequence ID" value="GBG74675"/>
    <property type="gene ID" value="CBR_g19083"/>
</dbReference>
<dbReference type="InterPro" id="IPR023395">
    <property type="entry name" value="MCP_dom_sf"/>
</dbReference>
<feature type="compositionally biased region" description="Low complexity" evidence="15">
    <location>
        <begin position="280"/>
        <end position="291"/>
    </location>
</feature>
<protein>
    <submittedName>
        <fullName evidence="16">Uncharacterized protein</fullName>
    </submittedName>
</protein>
<dbReference type="PANTHER" id="PTHR45667">
    <property type="entry name" value="S-ADENOSYLMETHIONINE MITOCHONDRIAL CARRIER PROTEIN"/>
    <property type="match status" value="1"/>
</dbReference>
<name>A0A388KX97_CHABU</name>
<evidence type="ECO:0000256" key="12">
    <source>
        <dbReference type="ARBA" id="ARBA00046299"/>
    </source>
</evidence>
<evidence type="ECO:0000256" key="8">
    <source>
        <dbReference type="ARBA" id="ARBA00022737"/>
    </source>
</evidence>
<evidence type="ECO:0000256" key="10">
    <source>
        <dbReference type="ARBA" id="ARBA00022989"/>
    </source>
</evidence>
<evidence type="ECO:0000256" key="9">
    <source>
        <dbReference type="ARBA" id="ARBA00022946"/>
    </source>
</evidence>
<dbReference type="AlphaFoldDB" id="A0A388KX97"/>
<reference evidence="16 17" key="1">
    <citation type="journal article" date="2018" name="Cell">
        <title>The Chara Genome: Secondary Complexity and Implications for Plant Terrestrialization.</title>
        <authorList>
            <person name="Nishiyama T."/>
            <person name="Sakayama H."/>
            <person name="Vries J.D."/>
            <person name="Buschmann H."/>
            <person name="Saint-Marcoux D."/>
            <person name="Ullrich K.K."/>
            <person name="Haas F.B."/>
            <person name="Vanderstraeten L."/>
            <person name="Becker D."/>
            <person name="Lang D."/>
            <person name="Vosolsobe S."/>
            <person name="Rombauts S."/>
            <person name="Wilhelmsson P.K.I."/>
            <person name="Janitza P."/>
            <person name="Kern R."/>
            <person name="Heyl A."/>
            <person name="Rumpler F."/>
            <person name="Villalobos L.I.A.C."/>
            <person name="Clay J.M."/>
            <person name="Skokan R."/>
            <person name="Toyoda A."/>
            <person name="Suzuki Y."/>
            <person name="Kagoshima H."/>
            <person name="Schijlen E."/>
            <person name="Tajeshwar N."/>
            <person name="Catarino B."/>
            <person name="Hetherington A.J."/>
            <person name="Saltykova A."/>
            <person name="Bonnot C."/>
            <person name="Breuninger H."/>
            <person name="Symeonidi A."/>
            <person name="Radhakrishnan G.V."/>
            <person name="Van Nieuwerburgh F."/>
            <person name="Deforce D."/>
            <person name="Chang C."/>
            <person name="Karol K.G."/>
            <person name="Hedrich R."/>
            <person name="Ulvskov P."/>
            <person name="Glockner G."/>
            <person name="Delwiche C.F."/>
            <person name="Petrasek J."/>
            <person name="Van de Peer Y."/>
            <person name="Friml J."/>
            <person name="Beilby M."/>
            <person name="Dolan L."/>
            <person name="Kohara Y."/>
            <person name="Sugano S."/>
            <person name="Fujiyama A."/>
            <person name="Delaux P.-M."/>
            <person name="Quint M."/>
            <person name="TheiBen G."/>
            <person name="Hagemann M."/>
            <person name="Harholt J."/>
            <person name="Dunand C."/>
            <person name="Zachgo S."/>
            <person name="Langdale J."/>
            <person name="Maumus F."/>
            <person name="Straeten D.V.D."/>
            <person name="Gould S.B."/>
            <person name="Rensing S.A."/>
        </authorList>
    </citation>
    <scope>NUCLEOTIDE SEQUENCE [LARGE SCALE GENOMIC DNA]</scope>
    <source>
        <strain evidence="16 17">S276</strain>
    </source>
</reference>
<dbReference type="Gene3D" id="1.50.40.10">
    <property type="entry name" value="Mitochondrial carrier domain"/>
    <property type="match status" value="1"/>
</dbReference>
<dbReference type="PRINTS" id="PR00926">
    <property type="entry name" value="MITOCARRIER"/>
</dbReference>
<comment type="subcellular location">
    <subcellularLocation>
        <location evidence="1">Membrane</location>
        <topology evidence="1">Multi-pass membrane protein</topology>
    </subcellularLocation>
    <subcellularLocation>
        <location evidence="12">Plastid</location>
        <location evidence="12">Chloroplast membrane</location>
    </subcellularLocation>
</comment>
<keyword evidence="7 13" id="KW-0812">Transmembrane</keyword>
<evidence type="ECO:0000256" key="2">
    <source>
        <dbReference type="ARBA" id="ARBA00006375"/>
    </source>
</evidence>
<keyword evidence="4" id="KW-0150">Chloroplast</keyword>
<keyword evidence="10" id="KW-1133">Transmembrane helix</keyword>
<dbReference type="GO" id="GO:0055085">
    <property type="term" value="P:transmembrane transport"/>
    <property type="evidence" value="ECO:0007669"/>
    <property type="project" value="InterPro"/>
</dbReference>
<evidence type="ECO:0000256" key="13">
    <source>
        <dbReference type="PROSITE-ProRule" id="PRU00282"/>
    </source>
</evidence>
<evidence type="ECO:0000313" key="16">
    <source>
        <dbReference type="EMBL" id="GBG74675.1"/>
    </source>
</evidence>
<evidence type="ECO:0000256" key="7">
    <source>
        <dbReference type="ARBA" id="ARBA00022692"/>
    </source>
</evidence>
<feature type="repeat" description="Solcar" evidence="13">
    <location>
        <begin position="489"/>
        <end position="575"/>
    </location>
</feature>
<dbReference type="OrthoDB" id="276989at2759"/>
<dbReference type="InterPro" id="IPR018108">
    <property type="entry name" value="MCP_transmembrane"/>
</dbReference>
<evidence type="ECO:0000256" key="1">
    <source>
        <dbReference type="ARBA" id="ARBA00004141"/>
    </source>
</evidence>
<evidence type="ECO:0000256" key="3">
    <source>
        <dbReference type="ARBA" id="ARBA00022448"/>
    </source>
</evidence>
<dbReference type="Pfam" id="PF00153">
    <property type="entry name" value="Mito_carr"/>
    <property type="match status" value="3"/>
</dbReference>
<keyword evidence="3 14" id="KW-0813">Transport</keyword>
<comment type="similarity">
    <text evidence="2 14">Belongs to the mitochondrial carrier (TC 2.A.29) family.</text>
</comment>
<keyword evidence="8" id="KW-0677">Repeat</keyword>
<keyword evidence="11 13" id="KW-0472">Membrane</keyword>
<keyword evidence="17" id="KW-1185">Reference proteome</keyword>
<feature type="region of interest" description="Disordered" evidence="15">
    <location>
        <begin position="86"/>
        <end position="143"/>
    </location>
</feature>
<keyword evidence="6" id="KW-0949">S-adenosyl-L-methionine</keyword>
<accession>A0A388KX97</accession>
<organism evidence="16 17">
    <name type="scientific">Chara braunii</name>
    <name type="common">Braun's stonewort</name>
    <dbReference type="NCBI Taxonomy" id="69332"/>
    <lineage>
        <taxon>Eukaryota</taxon>
        <taxon>Viridiplantae</taxon>
        <taxon>Streptophyta</taxon>
        <taxon>Charophyceae</taxon>
        <taxon>Charales</taxon>
        <taxon>Characeae</taxon>
        <taxon>Chara</taxon>
    </lineage>
</organism>
<dbReference type="PROSITE" id="PS50920">
    <property type="entry name" value="SOLCAR"/>
    <property type="match status" value="3"/>
</dbReference>